<evidence type="ECO:0000313" key="2">
    <source>
        <dbReference type="EMBL" id="KAG9986716.1"/>
    </source>
</evidence>
<comment type="caution">
    <text evidence="2">The sequence shown here is derived from an EMBL/GenBank/DDBJ whole genome shotgun (WGS) entry which is preliminary data.</text>
</comment>
<protein>
    <submittedName>
        <fullName evidence="2">Uncharacterized protein</fullName>
    </submittedName>
</protein>
<dbReference type="AlphaFoldDB" id="A0A9P8G1G5"/>
<sequence length="491" mass="57026">MSHSSHPSKPIEEIDLSATPEPKVTPNQDPHFDVQPYVLNHRQSRKNSSTVWHRDIDGSFRAVEWTSRFMYSQDREPYLDREGQVDQEWAEEKWQQWSERDFHSAVEAYNEYNEPAPEMIALENMEEHLGNADSALKNVWARLSQAQRTLGLSIHSSGLHDSNHMLAQPKDALKDIFENMKTHLRNVNEAQRQSEEQMKSLGLAVKALLRSRTIAEKFKKKREADDEKMIDTVKFLEECLNNHCRLVKMVLGRPEPLVQQDTDLIQAMLSEMFGLPIDENIAEDSEPELEPILEEAESEIEVLWEKSETEDIMDIDQDDEFESRFDTTHNEPVRSPGKLVLGTKPKSRRLPQQKKYEKAEAILYQRFGLSVISEPSTNQHEAVEQRRKNIKRQKMMAKKLCKSPERSPSPIKKLPVLRQTTLSFNKVRKSRRLFSRKELSQMVTTKHQEEAEITSPGPVRRNPRRASNKHADYRDDFQAWDEKIFGSDGGC</sequence>
<reference evidence="2" key="1">
    <citation type="journal article" date="2021" name="J Fungi (Basel)">
        <title>Virulence traits and population genomics of the black yeast Aureobasidium melanogenum.</title>
        <authorList>
            <person name="Cernosa A."/>
            <person name="Sun X."/>
            <person name="Gostincar C."/>
            <person name="Fang C."/>
            <person name="Gunde-Cimerman N."/>
            <person name="Song Z."/>
        </authorList>
    </citation>
    <scope>NUCLEOTIDE SEQUENCE</scope>
    <source>
        <strain evidence="2">EXF-9298</strain>
    </source>
</reference>
<feature type="region of interest" description="Disordered" evidence="1">
    <location>
        <begin position="325"/>
        <end position="354"/>
    </location>
</feature>
<feature type="region of interest" description="Disordered" evidence="1">
    <location>
        <begin position="441"/>
        <end position="473"/>
    </location>
</feature>
<organism evidence="2 3">
    <name type="scientific">Aureobasidium melanogenum</name>
    <name type="common">Aureobasidium pullulans var. melanogenum</name>
    <dbReference type="NCBI Taxonomy" id="46634"/>
    <lineage>
        <taxon>Eukaryota</taxon>
        <taxon>Fungi</taxon>
        <taxon>Dikarya</taxon>
        <taxon>Ascomycota</taxon>
        <taxon>Pezizomycotina</taxon>
        <taxon>Dothideomycetes</taxon>
        <taxon>Dothideomycetidae</taxon>
        <taxon>Dothideales</taxon>
        <taxon>Saccotheciaceae</taxon>
        <taxon>Aureobasidium</taxon>
    </lineage>
</organism>
<proteinExistence type="predicted"/>
<evidence type="ECO:0000256" key="1">
    <source>
        <dbReference type="SAM" id="MobiDB-lite"/>
    </source>
</evidence>
<reference evidence="2" key="2">
    <citation type="submission" date="2021-08" db="EMBL/GenBank/DDBJ databases">
        <authorList>
            <person name="Gostincar C."/>
            <person name="Sun X."/>
            <person name="Song Z."/>
            <person name="Gunde-Cimerman N."/>
        </authorList>
    </citation>
    <scope>NUCLEOTIDE SEQUENCE</scope>
    <source>
        <strain evidence="2">EXF-9298</strain>
    </source>
</reference>
<dbReference type="EMBL" id="JAHFXS010000283">
    <property type="protein sequence ID" value="KAG9986716.1"/>
    <property type="molecule type" value="Genomic_DNA"/>
</dbReference>
<accession>A0A9P8G1G5</accession>
<feature type="region of interest" description="Disordered" evidence="1">
    <location>
        <begin position="1"/>
        <end position="27"/>
    </location>
</feature>
<feature type="non-terminal residue" evidence="2">
    <location>
        <position position="491"/>
    </location>
</feature>
<name>A0A9P8G1G5_AURME</name>
<gene>
    <name evidence="2" type="ORF">KCU98_g3839</name>
</gene>
<keyword evidence="3" id="KW-1185">Reference proteome</keyword>
<evidence type="ECO:0000313" key="3">
    <source>
        <dbReference type="Proteomes" id="UP000729357"/>
    </source>
</evidence>
<dbReference type="Proteomes" id="UP000729357">
    <property type="component" value="Unassembled WGS sequence"/>
</dbReference>